<evidence type="ECO:0000259" key="2">
    <source>
        <dbReference type="Pfam" id="PF12697"/>
    </source>
</evidence>
<proteinExistence type="predicted"/>
<dbReference type="PANTHER" id="PTHR37471">
    <property type="entry name" value="UNNAMED PRODUCT"/>
    <property type="match status" value="1"/>
</dbReference>
<sequence>MISDSLIARAIIRLVATIYSSVPIISSIYYIFYVINRKSLLVELFPDAFSATFMNSSVSIFLHYWLGFELVFHLYFLMTVTRFQKLLPPVVPPKHVRAELLHNCLNTIDKFDAWIEGWFSVGNKKANFDQIRRGNLEEWLAWCFFASPIEEIRQNTEYIAELYETIATIENSKKINFIEGYNPDIQCVRLTLDPIKAIPRPFVFYVVFFVLNYLYNIVLRLAGFEHYGLKYSVLNGYWSSTLEFDIQEETIKSSQSRISYWYYNPNSHNESAPLKKNHQKQQPIVFIHGVGGGLFCYFNFLRKLYNLNRPLFLVELPHVSMRLIEDVPTMEETVREIEEMLMSHGYPKATFVAHSLGTAVCSWMIKEAKKRVGGCVLIDPICFLLHYSHVAYNFVYREPKAANEHMTYLFCSRELYISYYFSRHFHWFQSAFFVKNRNALPANTHIYLSEHDNIVPSSEVYKYLAKKNVSVHMMRGLDHASFLFRPDWEDRIVSDILRCSNASRRN</sequence>
<gene>
    <name evidence="3" type="ORF">FCALED_LOCUS13126</name>
</gene>
<dbReference type="AlphaFoldDB" id="A0A9N9EWK5"/>
<accession>A0A9N9EWK5</accession>
<dbReference type="Pfam" id="PF12697">
    <property type="entry name" value="Abhydrolase_6"/>
    <property type="match status" value="1"/>
</dbReference>
<feature type="transmembrane region" description="Helical" evidence="1">
    <location>
        <begin position="283"/>
        <end position="301"/>
    </location>
</feature>
<keyword evidence="1" id="KW-0472">Membrane</keyword>
<dbReference type="Gene3D" id="3.40.50.1820">
    <property type="entry name" value="alpha/beta hydrolase"/>
    <property type="match status" value="1"/>
</dbReference>
<comment type="caution">
    <text evidence="3">The sequence shown here is derived from an EMBL/GenBank/DDBJ whole genome shotgun (WGS) entry which is preliminary data.</text>
</comment>
<feature type="transmembrane region" description="Helical" evidence="1">
    <location>
        <begin position="12"/>
        <end position="33"/>
    </location>
</feature>
<dbReference type="Proteomes" id="UP000789570">
    <property type="component" value="Unassembled WGS sequence"/>
</dbReference>
<keyword evidence="1" id="KW-0812">Transmembrane</keyword>
<evidence type="ECO:0000313" key="4">
    <source>
        <dbReference type="Proteomes" id="UP000789570"/>
    </source>
</evidence>
<reference evidence="3" key="1">
    <citation type="submission" date="2021-06" db="EMBL/GenBank/DDBJ databases">
        <authorList>
            <person name="Kallberg Y."/>
            <person name="Tangrot J."/>
            <person name="Rosling A."/>
        </authorList>
    </citation>
    <scope>NUCLEOTIDE SEQUENCE</scope>
    <source>
        <strain evidence="3">UK204</strain>
    </source>
</reference>
<evidence type="ECO:0000256" key="1">
    <source>
        <dbReference type="SAM" id="Phobius"/>
    </source>
</evidence>
<dbReference type="EMBL" id="CAJVPQ010007210">
    <property type="protein sequence ID" value="CAG8694206.1"/>
    <property type="molecule type" value="Genomic_DNA"/>
</dbReference>
<dbReference type="SUPFAM" id="SSF53474">
    <property type="entry name" value="alpha/beta-Hydrolases"/>
    <property type="match status" value="1"/>
</dbReference>
<keyword evidence="1" id="KW-1133">Transmembrane helix</keyword>
<dbReference type="OrthoDB" id="6431331at2759"/>
<evidence type="ECO:0000313" key="3">
    <source>
        <dbReference type="EMBL" id="CAG8694206.1"/>
    </source>
</evidence>
<name>A0A9N9EWK5_9GLOM</name>
<organism evidence="3 4">
    <name type="scientific">Funneliformis caledonium</name>
    <dbReference type="NCBI Taxonomy" id="1117310"/>
    <lineage>
        <taxon>Eukaryota</taxon>
        <taxon>Fungi</taxon>
        <taxon>Fungi incertae sedis</taxon>
        <taxon>Mucoromycota</taxon>
        <taxon>Glomeromycotina</taxon>
        <taxon>Glomeromycetes</taxon>
        <taxon>Glomerales</taxon>
        <taxon>Glomeraceae</taxon>
        <taxon>Funneliformis</taxon>
    </lineage>
</organism>
<feature type="transmembrane region" description="Helical" evidence="1">
    <location>
        <begin position="53"/>
        <end position="77"/>
    </location>
</feature>
<protein>
    <submittedName>
        <fullName evidence="3">5048_t:CDS:1</fullName>
    </submittedName>
</protein>
<feature type="domain" description="AB hydrolase-1" evidence="2">
    <location>
        <begin position="284"/>
        <end position="487"/>
    </location>
</feature>
<keyword evidence="4" id="KW-1185">Reference proteome</keyword>
<dbReference type="PANTHER" id="PTHR37471:SF1">
    <property type="entry name" value="AB HYDROLASE-1 DOMAIN-CONTAINING PROTEIN"/>
    <property type="match status" value="1"/>
</dbReference>
<feature type="non-terminal residue" evidence="3">
    <location>
        <position position="506"/>
    </location>
</feature>
<feature type="transmembrane region" description="Helical" evidence="1">
    <location>
        <begin position="202"/>
        <end position="222"/>
    </location>
</feature>
<dbReference type="InterPro" id="IPR000073">
    <property type="entry name" value="AB_hydrolase_1"/>
</dbReference>
<dbReference type="InterPro" id="IPR029058">
    <property type="entry name" value="AB_hydrolase_fold"/>
</dbReference>